<feature type="transmembrane region" description="Helical" evidence="8">
    <location>
        <begin position="702"/>
        <end position="723"/>
    </location>
</feature>
<evidence type="ECO:0000256" key="7">
    <source>
        <dbReference type="PROSITE-ProRule" id="PRU00276"/>
    </source>
</evidence>
<feature type="disulfide bond" evidence="6">
    <location>
        <begin position="474"/>
        <end position="494"/>
    </location>
</feature>
<protein>
    <recommendedName>
        <fullName evidence="13">Disintegrin and metalloproteinase domain-containing protein 21</fullName>
    </recommendedName>
</protein>
<dbReference type="GO" id="GO:0009897">
    <property type="term" value="C:external side of plasma membrane"/>
    <property type="evidence" value="ECO:0007669"/>
    <property type="project" value="TreeGrafter"/>
</dbReference>
<dbReference type="PANTHER" id="PTHR11905">
    <property type="entry name" value="ADAM A DISINTEGRIN AND METALLOPROTEASE DOMAIN"/>
    <property type="match status" value="1"/>
</dbReference>
<dbReference type="PROSITE" id="PS50215">
    <property type="entry name" value="ADAM_MEPRO"/>
    <property type="match status" value="1"/>
</dbReference>
<dbReference type="FunFam" id="4.10.70.10:FF:000003">
    <property type="entry name" value="Disintegrin and metalloproteinase domain-containing protein 17"/>
    <property type="match status" value="1"/>
</dbReference>
<feature type="domain" description="Peptidase M12B" evidence="11">
    <location>
        <begin position="211"/>
        <end position="393"/>
    </location>
</feature>
<sequence>MSLSWGMRPAEGHVRQMALLLLLGLWVCLSPVQCSQGRPKWRYTSSEVVIPRKETYRGKGLQLPGRLSYSLQFGGQSHIIHLQKKKLLWPRHLMLMTQDDQGALQMDYPYFPSDCYYLGHLEDISESMVTVDTCFGGLEGIMKLDDLAYEIKPLKDSHRFEHVVSQIVADVDAIGPTYRQGHRPHTGPLFPEASSSVAPRMSSRDYASHSGAIKGQLQCSHSMFQLNSNNISNCCFYMIKMFSIVDNFLLSLHLRYYVFSVFVYNNNDPAALNDFRVPGSPIYNYYSQHIYDVIRPHLSCLINKDRPSEHEYTVASPGACQPHSLFFLGQQGRHYLLLAVLGANHVGRSLGLDYDADNMHCVCQRRTTCIMNRYPVITDTFSNCSIVNLQQIVGTPDNLACLFSEERIYHNKSWTKNICGNSEINEGEQCDCGSFKQCYANECCETDCSFTTKSICDKESCCTNCTHTPVGTLCRNIRNICDLPEYCNGSSIFCPEDFYLQDGTPCTEEGYCYHGNCTDRSVQCKEIFGANAHSAEQCYAINTNQFRFGHCSREDSSLRFTACSEADKLCGRLQCTNVTHLPRLQEHVSFHQSVISGIQCFGLDEHRSTQVNDAGRVRTGTPCGSGKFCDHTGCTKSLSSLGYDCDPAKCNFRGVCNNKKHCHCHIGWDPPKCAREGKGGSEDSGPPLMRVRTVKQSLQPIIYLRVAFGRIYALLATLLLGVATNVHVAMCGLHHTMALQEGGGTSRGGPWWGAVMF</sequence>
<comment type="subcellular location">
    <subcellularLocation>
        <location evidence="1">Membrane</location>
        <topology evidence="1">Single-pass membrane protein</topology>
    </subcellularLocation>
</comment>
<evidence type="ECO:0000256" key="9">
    <source>
        <dbReference type="SAM" id="SignalP"/>
    </source>
</evidence>
<dbReference type="InterPro" id="IPR001590">
    <property type="entry name" value="Peptidase_M12B"/>
</dbReference>
<gene>
    <name evidence="12" type="primary">LOC109702775</name>
</gene>
<accession>A0A8C0WWI2</accession>
<feature type="domain" description="Disintegrin" evidence="10">
    <location>
        <begin position="416"/>
        <end position="502"/>
    </location>
</feature>
<evidence type="ECO:0000256" key="5">
    <source>
        <dbReference type="ARBA" id="ARBA00023157"/>
    </source>
</evidence>
<dbReference type="GO" id="GO:0008584">
    <property type="term" value="P:male gonad development"/>
    <property type="evidence" value="ECO:0007669"/>
    <property type="project" value="TreeGrafter"/>
</dbReference>
<dbReference type="SMART" id="SM00608">
    <property type="entry name" value="ACR"/>
    <property type="match status" value="1"/>
</dbReference>
<dbReference type="PROSITE" id="PS01186">
    <property type="entry name" value="EGF_2"/>
    <property type="match status" value="1"/>
</dbReference>
<dbReference type="PANTHER" id="PTHR11905:SF140">
    <property type="entry name" value="A DISINTEGRIN AND METALLOPEPTIDASE DOMAIN 6-RELATED"/>
    <property type="match status" value="1"/>
</dbReference>
<dbReference type="AlphaFoldDB" id="A0A8C0WWI2"/>
<dbReference type="Ensembl" id="ENSCCNT00000021197.1">
    <property type="protein sequence ID" value="ENSCCNP00000016258.1"/>
    <property type="gene ID" value="ENSCCNG00000016577.1"/>
</dbReference>
<evidence type="ECO:0000256" key="3">
    <source>
        <dbReference type="ARBA" id="ARBA00022989"/>
    </source>
</evidence>
<dbReference type="GO" id="GO:1990913">
    <property type="term" value="C:sperm head plasma membrane"/>
    <property type="evidence" value="ECO:0007669"/>
    <property type="project" value="TreeGrafter"/>
</dbReference>
<evidence type="ECO:0000256" key="4">
    <source>
        <dbReference type="ARBA" id="ARBA00023136"/>
    </source>
</evidence>
<proteinExistence type="predicted"/>
<comment type="caution">
    <text evidence="7">Lacks conserved residue(s) required for the propagation of feature annotation.</text>
</comment>
<reference evidence="12" key="1">
    <citation type="submission" date="2023-09" db="UniProtKB">
        <authorList>
            <consortium name="Ensembl"/>
        </authorList>
    </citation>
    <scope>IDENTIFICATION</scope>
</reference>
<keyword evidence="9" id="KW-0732">Signal</keyword>
<dbReference type="GO" id="GO:0004222">
    <property type="term" value="F:metalloendopeptidase activity"/>
    <property type="evidence" value="ECO:0007669"/>
    <property type="project" value="InterPro"/>
</dbReference>
<dbReference type="InterPro" id="IPR006586">
    <property type="entry name" value="ADAM_Cys-rich"/>
</dbReference>
<evidence type="ECO:0000256" key="6">
    <source>
        <dbReference type="PROSITE-ProRule" id="PRU00068"/>
    </source>
</evidence>
<dbReference type="InterPro" id="IPR034027">
    <property type="entry name" value="Reprolysin_adamalysin"/>
</dbReference>
<keyword evidence="2 8" id="KW-0812">Transmembrane</keyword>
<dbReference type="Pfam" id="PF01562">
    <property type="entry name" value="Pep_M12B_propep"/>
    <property type="match status" value="1"/>
</dbReference>
<keyword evidence="3 8" id="KW-1133">Transmembrane helix</keyword>
<dbReference type="Pfam" id="PF00200">
    <property type="entry name" value="Disintegrin"/>
    <property type="match status" value="1"/>
</dbReference>
<feature type="chain" id="PRO_5034198358" description="Disintegrin and metalloproteinase domain-containing protein 21" evidence="9">
    <location>
        <begin position="35"/>
        <end position="757"/>
    </location>
</feature>
<dbReference type="Gene3D" id="4.10.70.10">
    <property type="entry name" value="Disintegrin domain"/>
    <property type="match status" value="1"/>
</dbReference>
<feature type="signal peptide" evidence="9">
    <location>
        <begin position="1"/>
        <end position="34"/>
    </location>
</feature>
<dbReference type="InterPro" id="IPR036436">
    <property type="entry name" value="Disintegrin_dom_sf"/>
</dbReference>
<dbReference type="PROSITE" id="PS50214">
    <property type="entry name" value="DISINTEGRIN_2"/>
    <property type="match status" value="1"/>
</dbReference>
<evidence type="ECO:0000256" key="8">
    <source>
        <dbReference type="SAM" id="Phobius"/>
    </source>
</evidence>
<evidence type="ECO:0000313" key="12">
    <source>
        <dbReference type="Ensembl" id="ENSCCNP00000016258.1"/>
    </source>
</evidence>
<dbReference type="CDD" id="cd04269">
    <property type="entry name" value="ZnMc_adamalysin_II_like"/>
    <property type="match status" value="1"/>
</dbReference>
<dbReference type="SUPFAM" id="SSF57552">
    <property type="entry name" value="Blood coagulation inhibitor (disintegrin)"/>
    <property type="match status" value="1"/>
</dbReference>
<evidence type="ECO:0008006" key="13">
    <source>
        <dbReference type="Google" id="ProtNLM"/>
    </source>
</evidence>
<evidence type="ECO:0000259" key="11">
    <source>
        <dbReference type="PROSITE" id="PS50215"/>
    </source>
</evidence>
<dbReference type="Pfam" id="PF08516">
    <property type="entry name" value="ADAM_CR"/>
    <property type="match status" value="1"/>
</dbReference>
<dbReference type="GO" id="GO:0006508">
    <property type="term" value="P:proteolysis"/>
    <property type="evidence" value="ECO:0007669"/>
    <property type="project" value="InterPro"/>
</dbReference>
<dbReference type="InterPro" id="IPR002870">
    <property type="entry name" value="Peptidase_M12B_N"/>
</dbReference>
<dbReference type="SUPFAM" id="SSF55486">
    <property type="entry name" value="Metalloproteases ('zincins'), catalytic domain"/>
    <property type="match status" value="1"/>
</dbReference>
<dbReference type="InterPro" id="IPR000742">
    <property type="entry name" value="EGF"/>
</dbReference>
<evidence type="ECO:0000259" key="10">
    <source>
        <dbReference type="PROSITE" id="PS50214"/>
    </source>
</evidence>
<dbReference type="SMART" id="SM00050">
    <property type="entry name" value="DISIN"/>
    <property type="match status" value="1"/>
</dbReference>
<dbReference type="InterPro" id="IPR001762">
    <property type="entry name" value="Disintegrin_dom"/>
</dbReference>
<organism evidence="12">
    <name type="scientific">Castor canadensis</name>
    <name type="common">American beaver</name>
    <dbReference type="NCBI Taxonomy" id="51338"/>
    <lineage>
        <taxon>Eukaryota</taxon>
        <taxon>Metazoa</taxon>
        <taxon>Chordata</taxon>
        <taxon>Craniata</taxon>
        <taxon>Vertebrata</taxon>
        <taxon>Euteleostomi</taxon>
        <taxon>Mammalia</taxon>
        <taxon>Eutheria</taxon>
        <taxon>Euarchontoglires</taxon>
        <taxon>Glires</taxon>
        <taxon>Rodentia</taxon>
        <taxon>Castorimorpha</taxon>
        <taxon>Castoridae</taxon>
        <taxon>Castor</taxon>
    </lineage>
</organism>
<keyword evidence="4 8" id="KW-0472">Membrane</keyword>
<keyword evidence="5 6" id="KW-1015">Disulfide bond</keyword>
<dbReference type="Pfam" id="PF01421">
    <property type="entry name" value="Reprolysin"/>
    <property type="match status" value="1"/>
</dbReference>
<evidence type="ECO:0000256" key="2">
    <source>
        <dbReference type="ARBA" id="ARBA00022692"/>
    </source>
</evidence>
<evidence type="ECO:0000256" key="1">
    <source>
        <dbReference type="ARBA" id="ARBA00004167"/>
    </source>
</evidence>
<name>A0A8C0WWI2_CASCN</name>